<dbReference type="STRING" id="407821.A0A087U1E0"/>
<comment type="similarity">
    <text evidence="2 5">Belongs to the proline oxidase family.</text>
</comment>
<evidence type="ECO:0000256" key="4">
    <source>
        <dbReference type="ARBA" id="ARBA00023062"/>
    </source>
</evidence>
<dbReference type="GO" id="GO:0071949">
    <property type="term" value="F:FAD binding"/>
    <property type="evidence" value="ECO:0007669"/>
    <property type="project" value="TreeGrafter"/>
</dbReference>
<feature type="non-terminal residue" evidence="7">
    <location>
        <position position="96"/>
    </location>
</feature>
<dbReference type="EMBL" id="KK117700">
    <property type="protein sequence ID" value="KFM71179.1"/>
    <property type="molecule type" value="Genomic_DNA"/>
</dbReference>
<keyword evidence="5" id="KW-0285">Flavoprotein</keyword>
<comment type="catalytic activity">
    <reaction evidence="5">
        <text>L-proline + a quinone = (S)-1-pyrroline-5-carboxylate + a quinol + H(+)</text>
        <dbReference type="Rhea" id="RHEA:23784"/>
        <dbReference type="ChEBI" id="CHEBI:15378"/>
        <dbReference type="ChEBI" id="CHEBI:17388"/>
        <dbReference type="ChEBI" id="CHEBI:24646"/>
        <dbReference type="ChEBI" id="CHEBI:60039"/>
        <dbReference type="ChEBI" id="CHEBI:132124"/>
        <dbReference type="EC" id="1.5.5.2"/>
    </reaction>
</comment>
<dbReference type="EC" id="1.5.5.2" evidence="5"/>
<dbReference type="Pfam" id="PF01619">
    <property type="entry name" value="Pro_dh"/>
    <property type="match status" value="1"/>
</dbReference>
<dbReference type="PANTHER" id="PTHR13914">
    <property type="entry name" value="PROLINE OXIDASE"/>
    <property type="match status" value="1"/>
</dbReference>
<organism evidence="7 8">
    <name type="scientific">Stegodyphus mimosarum</name>
    <name type="common">African social velvet spider</name>
    <dbReference type="NCBI Taxonomy" id="407821"/>
    <lineage>
        <taxon>Eukaryota</taxon>
        <taxon>Metazoa</taxon>
        <taxon>Ecdysozoa</taxon>
        <taxon>Arthropoda</taxon>
        <taxon>Chelicerata</taxon>
        <taxon>Arachnida</taxon>
        <taxon>Araneae</taxon>
        <taxon>Araneomorphae</taxon>
        <taxon>Entelegynae</taxon>
        <taxon>Eresoidea</taxon>
        <taxon>Eresidae</taxon>
        <taxon>Stegodyphus</taxon>
    </lineage>
</organism>
<evidence type="ECO:0000256" key="5">
    <source>
        <dbReference type="RuleBase" id="RU364054"/>
    </source>
</evidence>
<keyword evidence="4 5" id="KW-0642">Proline metabolism</keyword>
<reference evidence="7 8" key="1">
    <citation type="submission" date="2013-11" db="EMBL/GenBank/DDBJ databases">
        <title>Genome sequencing of Stegodyphus mimosarum.</title>
        <authorList>
            <person name="Bechsgaard J."/>
        </authorList>
    </citation>
    <scope>NUCLEOTIDE SEQUENCE [LARGE SCALE GENOMIC DNA]</scope>
</reference>
<name>A0A087U1E0_STEMI</name>
<gene>
    <name evidence="7" type="ORF">X975_03692</name>
</gene>
<protein>
    <recommendedName>
        <fullName evidence="5">Proline dehydrogenase</fullName>
        <ecNumber evidence="5">1.5.5.2</ecNumber>
    </recommendedName>
</protein>
<keyword evidence="5" id="KW-0274">FAD</keyword>
<accession>A0A087U1E0</accession>
<dbReference type="PANTHER" id="PTHR13914:SF0">
    <property type="entry name" value="PROLINE DEHYDROGENASE 1, MITOCHONDRIAL"/>
    <property type="match status" value="1"/>
</dbReference>
<dbReference type="SUPFAM" id="SSF51730">
    <property type="entry name" value="FAD-linked oxidoreductase"/>
    <property type="match status" value="1"/>
</dbReference>
<dbReference type="Proteomes" id="UP000054359">
    <property type="component" value="Unassembled WGS sequence"/>
</dbReference>
<dbReference type="GO" id="GO:0010133">
    <property type="term" value="P:L-proline catabolic process to L-glutamate"/>
    <property type="evidence" value="ECO:0007669"/>
    <property type="project" value="TreeGrafter"/>
</dbReference>
<dbReference type="InterPro" id="IPR015659">
    <property type="entry name" value="Proline_oxidase"/>
</dbReference>
<evidence type="ECO:0000256" key="3">
    <source>
        <dbReference type="ARBA" id="ARBA00023002"/>
    </source>
</evidence>
<keyword evidence="3 5" id="KW-0560">Oxidoreductase</keyword>
<dbReference type="Gene3D" id="3.20.20.220">
    <property type="match status" value="1"/>
</dbReference>
<comment type="function">
    <text evidence="5">Converts proline to delta-1-pyrroline-5-carboxylate.</text>
</comment>
<sequence>MYVSVFIVNIKRILLQERIRAREIGYEDPINPTYESTSEMYHKTLNEILRQIDNDIRAGKDKKIGIMVATHNEDTIRFAVEKYVFLELKILVYMPF</sequence>
<evidence type="ECO:0000259" key="6">
    <source>
        <dbReference type="Pfam" id="PF01619"/>
    </source>
</evidence>
<dbReference type="AlphaFoldDB" id="A0A087U1E0"/>
<comment type="cofactor">
    <cofactor evidence="5">
        <name>FAD</name>
        <dbReference type="ChEBI" id="CHEBI:57692"/>
    </cofactor>
</comment>
<dbReference type="InterPro" id="IPR029041">
    <property type="entry name" value="FAD-linked_oxidoreductase-like"/>
</dbReference>
<dbReference type="OrthoDB" id="5464at2759"/>
<evidence type="ECO:0000256" key="1">
    <source>
        <dbReference type="ARBA" id="ARBA00004739"/>
    </source>
</evidence>
<evidence type="ECO:0000256" key="2">
    <source>
        <dbReference type="ARBA" id="ARBA00005869"/>
    </source>
</evidence>
<comment type="pathway">
    <text evidence="1">Amino-acid degradation; L-proline degradation into L-glutamate; L-glutamate from L-proline: step 1/2.</text>
</comment>
<evidence type="ECO:0000313" key="8">
    <source>
        <dbReference type="Proteomes" id="UP000054359"/>
    </source>
</evidence>
<dbReference type="GO" id="GO:0004657">
    <property type="term" value="F:proline dehydrogenase activity"/>
    <property type="evidence" value="ECO:0007669"/>
    <property type="project" value="UniProtKB-EC"/>
</dbReference>
<feature type="domain" description="Proline dehydrogenase" evidence="6">
    <location>
        <begin position="16"/>
        <end position="82"/>
    </location>
</feature>
<keyword evidence="8" id="KW-1185">Reference proteome</keyword>
<proteinExistence type="inferred from homology"/>
<dbReference type="GO" id="GO:0005739">
    <property type="term" value="C:mitochondrion"/>
    <property type="evidence" value="ECO:0007669"/>
    <property type="project" value="TreeGrafter"/>
</dbReference>
<evidence type="ECO:0000313" key="7">
    <source>
        <dbReference type="EMBL" id="KFM71179.1"/>
    </source>
</evidence>
<dbReference type="InterPro" id="IPR002872">
    <property type="entry name" value="Proline_DH_dom"/>
</dbReference>